<dbReference type="EMBL" id="CAMXCT030000432">
    <property type="protein sequence ID" value="CAL4766025.1"/>
    <property type="molecule type" value="Genomic_DNA"/>
</dbReference>
<dbReference type="SUPFAM" id="SSF56219">
    <property type="entry name" value="DNase I-like"/>
    <property type="match status" value="1"/>
</dbReference>
<evidence type="ECO:0000313" key="7">
    <source>
        <dbReference type="Proteomes" id="UP001152797"/>
    </source>
</evidence>
<dbReference type="PANTHER" id="PTHR47027:SF20">
    <property type="entry name" value="REVERSE TRANSCRIPTASE-LIKE PROTEIN WITH RNA-DIRECTED DNA POLYMERASE DOMAIN"/>
    <property type="match status" value="1"/>
</dbReference>
<gene>
    <name evidence="5" type="ORF">C1SCF055_LOCUS6729</name>
</gene>
<dbReference type="InterPro" id="IPR036691">
    <property type="entry name" value="Endo/exonu/phosph_ase_sf"/>
</dbReference>
<keyword evidence="7" id="KW-1185">Reference proteome</keyword>
<protein>
    <submittedName>
        <fullName evidence="6">RNase H type-1 domain-containing protein</fullName>
    </submittedName>
</protein>
<feature type="domain" description="RNase H type-1" evidence="4">
    <location>
        <begin position="744"/>
        <end position="860"/>
    </location>
</feature>
<dbReference type="EMBL" id="CAMXCT020000432">
    <property type="protein sequence ID" value="CAL1132088.1"/>
    <property type="molecule type" value="Genomic_DNA"/>
</dbReference>
<reference evidence="5" key="1">
    <citation type="submission" date="2022-10" db="EMBL/GenBank/DDBJ databases">
        <authorList>
            <person name="Chen Y."/>
            <person name="Dougan E. K."/>
            <person name="Chan C."/>
            <person name="Rhodes N."/>
            <person name="Thang M."/>
        </authorList>
    </citation>
    <scope>NUCLEOTIDE SEQUENCE</scope>
</reference>
<evidence type="ECO:0000256" key="1">
    <source>
        <dbReference type="PROSITE-ProRule" id="PRU00042"/>
    </source>
</evidence>
<comment type="caution">
    <text evidence="5">The sequence shown here is derived from an EMBL/GenBank/DDBJ whole genome shotgun (WGS) entry which is preliminary data.</text>
</comment>
<dbReference type="GO" id="GO:0008270">
    <property type="term" value="F:zinc ion binding"/>
    <property type="evidence" value="ECO:0007669"/>
    <property type="project" value="UniProtKB-KW"/>
</dbReference>
<dbReference type="PROSITE" id="PS50157">
    <property type="entry name" value="ZINC_FINGER_C2H2_2"/>
    <property type="match status" value="1"/>
</dbReference>
<reference evidence="6 7" key="2">
    <citation type="submission" date="2024-05" db="EMBL/GenBank/DDBJ databases">
        <authorList>
            <person name="Chen Y."/>
            <person name="Shah S."/>
            <person name="Dougan E. K."/>
            <person name="Thang M."/>
            <person name="Chan C."/>
        </authorList>
    </citation>
    <scope>NUCLEOTIDE SEQUENCE [LARGE SCALE GENOMIC DNA]</scope>
</reference>
<evidence type="ECO:0000313" key="5">
    <source>
        <dbReference type="EMBL" id="CAI3978713.1"/>
    </source>
</evidence>
<dbReference type="InterPro" id="IPR013087">
    <property type="entry name" value="Znf_C2H2_type"/>
</dbReference>
<dbReference type="GO" id="GO:0003676">
    <property type="term" value="F:nucleic acid binding"/>
    <property type="evidence" value="ECO:0007669"/>
    <property type="project" value="InterPro"/>
</dbReference>
<feature type="domain" description="C2H2-type" evidence="3">
    <location>
        <begin position="1906"/>
        <end position="1934"/>
    </location>
</feature>
<keyword evidence="1" id="KW-0863">Zinc-finger</keyword>
<dbReference type="InterPro" id="IPR036397">
    <property type="entry name" value="RNaseH_sf"/>
</dbReference>
<evidence type="ECO:0000313" key="6">
    <source>
        <dbReference type="EMBL" id="CAL4766025.1"/>
    </source>
</evidence>
<organism evidence="5">
    <name type="scientific">Cladocopium goreaui</name>
    <dbReference type="NCBI Taxonomy" id="2562237"/>
    <lineage>
        <taxon>Eukaryota</taxon>
        <taxon>Sar</taxon>
        <taxon>Alveolata</taxon>
        <taxon>Dinophyceae</taxon>
        <taxon>Suessiales</taxon>
        <taxon>Symbiodiniaceae</taxon>
        <taxon>Cladocopium</taxon>
    </lineage>
</organism>
<evidence type="ECO:0000259" key="4">
    <source>
        <dbReference type="PROSITE" id="PS50879"/>
    </source>
</evidence>
<dbReference type="Gene3D" id="3.30.160.60">
    <property type="entry name" value="Classic Zinc Finger"/>
    <property type="match status" value="1"/>
</dbReference>
<dbReference type="GO" id="GO:0004523">
    <property type="term" value="F:RNA-DNA hybrid ribonuclease activity"/>
    <property type="evidence" value="ECO:0007669"/>
    <property type="project" value="InterPro"/>
</dbReference>
<proteinExistence type="predicted"/>
<evidence type="ECO:0000259" key="3">
    <source>
        <dbReference type="PROSITE" id="PS50157"/>
    </source>
</evidence>
<dbReference type="EMBL" id="CAMXCT010000432">
    <property type="protein sequence ID" value="CAI3978713.1"/>
    <property type="molecule type" value="Genomic_DNA"/>
</dbReference>
<dbReference type="Gene3D" id="3.60.10.10">
    <property type="entry name" value="Endonuclease/exonuclease/phosphatase"/>
    <property type="match status" value="1"/>
</dbReference>
<name>A0A9P1BUN0_9DINO</name>
<dbReference type="InterPro" id="IPR002156">
    <property type="entry name" value="RNaseH_domain"/>
</dbReference>
<evidence type="ECO:0000256" key="2">
    <source>
        <dbReference type="SAM" id="MobiDB-lite"/>
    </source>
</evidence>
<dbReference type="Gene3D" id="3.30.420.10">
    <property type="entry name" value="Ribonuclease H-like superfamily/Ribonuclease H"/>
    <property type="match status" value="1"/>
</dbReference>
<dbReference type="OrthoDB" id="1095242at2759"/>
<feature type="region of interest" description="Disordered" evidence="2">
    <location>
        <begin position="2511"/>
        <end position="2566"/>
    </location>
</feature>
<sequence>MTPEKAAILLTVAFHGGTRMGLMQQAESSPVDTCTERVIQDHGLQPQCDFRPCNLFSGRFRFHHHNTERVPSGISLLLDVGDHRLQAPAQSSTDDPMLVEPNDTTVAEEADIMDDTTALMQRPRYKAFPRPTTGTGQGIPPAPTSSSWFTISQPLAPTGTSQHQPVQWTTIQVRNLADFHTMLQWLSNRAQHDRCQPDAGQAKIATWYLEPQVMPRSDHYRDVLLSANPTLWPSEVLQRWADILQPSQPVDLYVVQPDPPGGMPDVFAHVIVTQKAPPDQAAALVSVTELLEDPWHPSRFALFLHSPVTSDALFEHAGIPQDQVAATPGLSAYHGTTHIPHGSSYPVRSGFAFEVVTDSLDFEEEGSALLQFSPAWPGKEHQTSDMPNAATASSSHAACCEQLLESMRQLEMAMQRINTALCSRTVVSPKQMQVEPHPEVTQPMHFSLCKDPPIEDDTTHCNTPGLGRQPDTLHRWQQLTAIRPKEARPMAPIMTWYVDHERFPQCFAPREVFVTRHPQAWKRLILQAWNDIYLPANQVEIVIVQPNPIMMEEHLVAHVIVLQQQMPGFTTALLTTLDSATPGVHRRHATIAPTELSRATLLALAFHPQECEHESNTCDTWVGEEALDEQAPMPLSPGSSCTAALHRHVPLPPGQPDPWNSSVPKHCPHRVTLCLQAVLPAKAQPEHVSLDDDKPQLLWFANEAWKLALEAELPLQLLPLPDGLVVPEQSYWPLLQPPPLSDVADVTYTLYLDGAANGQEAGWRATTADNISAELSAMVAAQNLAMRWSGNNQFCIRPDLSLSRTVATASTTCKSNQPLARLCGALGLWLGPKATIHEVRGHQGHAWNELADAVAKWAMQQHTDPATGQFAQLHQLATNPHDVDWVWMQTTHPAIATCFPPLSQQQVMHFTQPTTKLGILPTERQIGDHHEAGLKWGLKVCTTNVLAAEVWATHTAGTKRTGQRTVRLDQQWHQANIHVIGVQEARTPQGRYHAPHYHILASGAKCKRAPLYGCELWIHKTLPIATDPQGKPIVLGKAILTVQHADPRRLLVEAKIGHYVYAFIVLHAPSLATAAQDVPDPIEAATQWWDETAALYAKYVTAGAQWFFIDANAPLDAGDGLLIGPHGAEPANHASARFESFIQLQHLMVPSTFASIHDGPTTTWTHSTGKKSRKDYILLSQEVAKLASKSWVEVHHDSTFAHEDHLPVVLQCAGWLPTSHTHPPIGWDDRAMLDPAKVDAFQQALHTLPLPAWDIGVDDHAALYEQQLLALGRQFFARKPRKERPITLSSQTLEAIAFKRHVLDLGRQTNSMHHEDFKAELRNIEKTVARLVRDDIQGFYNDSLKQIQASGEISNHRLVFRLLHRLESPVLGTSLNSSTLPCNNPSIAMTLRSGTPPLERKGIGADVAHHIVQCHQSWCKQKAVPSAALFFDLKSAFYMVLRQAFTQIPSHDDAFMAAMYHVGLTPAEVHKLITNAATDDAVKGLPCHMQHILHDLLHNTYFTVQGLPDPCQTTRGTRPGDPIADVLFNLCMHLILTDFRATMEQSSDVPWLGQATPVSDLSDIPSIPPTGFIDVTFVDDCVVLIHGRSNDNVAATMKAVVQAMDKAAATRGLSINYERGKTEALWTILGKGARQMKQTLHEAGQILQCTHEGIQYAIPLCHTYKHLGTWLQAHHKHTREILARSSAAKQQYGQLARPFFTKKCITLPVKSAIFQSLVLSKMLYNVHTWTSITPKHMHSWINHLKAPTGTLLKGLLMAPTRFMHTTDEMMACAGILPLMDQVHANRLRFLARLLGACPPITWALMHHTTGHHSWMEQCMESCQWMLYHYDSKLPLDTSSLFQDWVQFVRLDPNWKGRVRKTSKLALSYHRARADHAIWQRHFDNRLAAAGATLPDKSKPQPAPERWQCDLCQKVFNSTRALAMHAARGHGYRKKVRYFAIGDTCQACGQNFHTRKRLSVHYEKQQKCYDIVTACWPPFPAAMVQSLDMADKEDEAQLRKQGWWAAKAFQPVQQTQGPPLPSAGSAAAQAMYDKMVQRRPSDEIAYTQLQGTRITKLPPTDPQLWWTRANLPSFIMQSVSGRDCAGGAFAMQGLARETALLHVRALVVVHFFSGFRRMGDIHHILDHRTMETGAQVFTISVDLCMQRVNGDLATPQASRWWRERVLAGQVVAAGGGPPCETFTVARQYEGGPRPLRDSAHPLGLPGLTLKEWAQLRISDRLLRFLLDVLVALALMGMSGFLEHPQFPTWCTRGSPASIWATEALIILKNLGCFSVVSFDQCTVGALGKKPTTLLLLRLPRVRDRLLGRGRSGRCNHPPGAHVALIGREEDGTFHTAKAKVYPYGLNKILGEALFDAAVQWQHLDIATDLPKELTPYLEQSCHAPEVQSARLPLQRHHENMQGYAALVQGARQMASAEAESDLVAEDVFQTARSETTFRSTWHGKLMVLGPSTSERLATRAATSLTGEADRFPVLPMYRHSSKEAKGSDFRQKQKAVSLDNDLPKLGQIQPAGSWRSISKGSGRFGYTLPETPRREGPNHPLVSPRRNPPSHPAPRQMAWTLLPGITD</sequence>
<keyword evidence="1" id="KW-0862">Zinc</keyword>
<dbReference type="PROSITE" id="PS00028">
    <property type="entry name" value="ZINC_FINGER_C2H2_1"/>
    <property type="match status" value="1"/>
</dbReference>
<dbReference type="Proteomes" id="UP001152797">
    <property type="component" value="Unassembled WGS sequence"/>
</dbReference>
<dbReference type="InterPro" id="IPR012337">
    <property type="entry name" value="RNaseH-like_sf"/>
</dbReference>
<accession>A0A9P1BUN0</accession>
<dbReference type="PANTHER" id="PTHR47027">
    <property type="entry name" value="REVERSE TRANSCRIPTASE DOMAIN-CONTAINING PROTEIN"/>
    <property type="match status" value="1"/>
</dbReference>
<dbReference type="PROSITE" id="PS50879">
    <property type="entry name" value="RNASE_H_1"/>
    <property type="match status" value="1"/>
</dbReference>
<dbReference type="SUPFAM" id="SSF53098">
    <property type="entry name" value="Ribonuclease H-like"/>
    <property type="match status" value="1"/>
</dbReference>
<keyword evidence="1" id="KW-0479">Metal-binding</keyword>